<dbReference type="InterPro" id="IPR002182">
    <property type="entry name" value="NB-ARC"/>
</dbReference>
<feature type="domain" description="NB-ARC" evidence="6">
    <location>
        <begin position="156"/>
        <end position="332"/>
    </location>
</feature>
<keyword evidence="3" id="KW-0677">Repeat</keyword>
<evidence type="ECO:0000313" key="8">
    <source>
        <dbReference type="EMBL" id="KAD7476988.1"/>
    </source>
</evidence>
<dbReference type="InterPro" id="IPR032675">
    <property type="entry name" value="LRR_dom_sf"/>
</dbReference>
<feature type="domain" description="Disease resistance protein At4g27190-like leucine-rich repeats" evidence="7">
    <location>
        <begin position="756"/>
        <end position="851"/>
    </location>
</feature>
<dbReference type="GO" id="GO:0006952">
    <property type="term" value="P:defense response"/>
    <property type="evidence" value="ECO:0007669"/>
    <property type="project" value="UniProtKB-KW"/>
</dbReference>
<dbReference type="InterPro" id="IPR057135">
    <property type="entry name" value="At4g27190-like_LRR"/>
</dbReference>
<dbReference type="Proteomes" id="UP000326396">
    <property type="component" value="Linkage Group LG1"/>
</dbReference>
<sequence length="1321" mass="150050">MEQNLIQGIVAPAVKKSLDHITKHLGYFICSSKHVNGMKQQMRILENTKVDVKKRMERNTLNNKEIPAGVPGWVIKVETLKQVESISSEGYGCLNIKMRYRAGKKACEATERIKDLTTENNAFVWTDAPIPTGRVDSKSATSTPSSHGVNFKSRDRSFNEALKWLQQDNNESQVIALCGMGGVGKTTMMEQLITVAKDKKMFDYIVSVVIGRTPNMHSIQNDIVLHIASEGLVEATIPVRADRLREKFKKHLEEKKKRILFILDDVWKKIELKDIGLTSPLPNGLKLFLTSRDSDICRQIAVSAHSQTSFKVVEVEVLTEEEAQHLFFKITNVSKEDNRYDIGCQIVEKCGRLPLAINIIGTALHSRETHAWNSKLQHLNNNNIDDDLQEVIKISYEYRDEEDKEVLLLCGLFPEDYDIRIEDLTRYAWGLNLFKGVSTLGGARDSTRTCVGNLINAHLLINNYEDSCVKMHDLVLSFVLGVVSKSDCAWIINHGDVTQLAGREESSKRISLTCTGMSEFPQDFKYPNLSLLQLMNGEFSLKFPDDFYENLKSLQVIAYYNMQYPLLPRSLHCSTNLKSLCLYCCKLMFDISFVGDLVNLEVLSFAHCGIHKLPSAIGKLVKLRLLDLTGCLNLRIDNGVFKNLKKLEELYMRVSSNENVRFTESNIKELAMLSKQLFALEVEFVEKENLFEFFSFEKLDKFKIAIGGCFDSYEIQKDPFVNKLKLVSDCNIDLHNCKIKKLFKKTEHLDLQVKDMIGLEEFHYDRHSFSSLKCLMVYGCSNLKYLFPVCVANGLKKLEILIICECPVLEALIKNDGSEINVVELPQLLELDLYDLPNFTSIYTDSSSSMCALFNSQSGEEDDNIHTGAFQSNLYFHLRSQCEGVKVVFEIDLNNQQPLFPNLKKLRLLYMNDMCHVWKCNNWNKYLLISYSSFHNLTSIEISFCNRIKYLFSPLMAKLLSNLQKIKVERCDDMEEVVSNRDDDDNDEEEMSTTSTTTTFFPHLQSLTFEILTNLTRIGGGGGAKGTKTGVIHDQFKVSHVGVVSWSLCQFSKEIIILYCNGLSSVIPLDAIGQMQKLEVLRVEYCKSLTEVFESQYINGNSGDSKSSININKGSVDIDAISRQSNINMAPLSNLKILVIESCNLLQHVFTFSMLESLKHLEELKIQYCKAMKVIVEKENAEQTKDVVFPRLKLLELQSLPNLEGFFLGMNDFKWPLLEMVKIDECPQMMNFTCGQSTTPALKDIHTSLGRHSLECGLNFHHLKIHQANSSPFKNYHRCKFGATVLVLILLRARVGFVDERGGIMGLEGVVEERKVVDLLG</sequence>
<proteinExistence type="inferred from homology"/>
<protein>
    <submittedName>
        <fullName evidence="8">Uncharacterized protein</fullName>
    </submittedName>
</protein>
<dbReference type="Pfam" id="PF23247">
    <property type="entry name" value="LRR_RPS2"/>
    <property type="match status" value="3"/>
</dbReference>
<keyword evidence="5" id="KW-0067">ATP-binding</keyword>
<keyword evidence="9" id="KW-1185">Reference proteome</keyword>
<dbReference type="InterPro" id="IPR036388">
    <property type="entry name" value="WH-like_DNA-bd_sf"/>
</dbReference>
<keyword evidence="2" id="KW-0433">Leucine-rich repeat</keyword>
<accession>A0A5N6PZA5</accession>
<name>A0A5N6PZA5_9ASTR</name>
<dbReference type="GO" id="GO:0005524">
    <property type="term" value="F:ATP binding"/>
    <property type="evidence" value="ECO:0007669"/>
    <property type="project" value="UniProtKB-KW"/>
</dbReference>
<comment type="similarity">
    <text evidence="1">Belongs to the disease resistance NB-LRR family.</text>
</comment>
<evidence type="ECO:0000256" key="4">
    <source>
        <dbReference type="ARBA" id="ARBA00022821"/>
    </source>
</evidence>
<evidence type="ECO:0000256" key="3">
    <source>
        <dbReference type="ARBA" id="ARBA00022737"/>
    </source>
</evidence>
<dbReference type="InterPro" id="IPR042197">
    <property type="entry name" value="Apaf_helical"/>
</dbReference>
<evidence type="ECO:0000256" key="2">
    <source>
        <dbReference type="ARBA" id="ARBA00022614"/>
    </source>
</evidence>
<feature type="domain" description="Disease resistance protein At4g27190-like leucine-rich repeats" evidence="7">
    <location>
        <begin position="880"/>
        <end position="972"/>
    </location>
</feature>
<evidence type="ECO:0000259" key="6">
    <source>
        <dbReference type="Pfam" id="PF00931"/>
    </source>
</evidence>
<dbReference type="Gene3D" id="1.10.10.10">
    <property type="entry name" value="Winged helix-like DNA-binding domain superfamily/Winged helix DNA-binding domain"/>
    <property type="match status" value="1"/>
</dbReference>
<dbReference type="PRINTS" id="PR00364">
    <property type="entry name" value="DISEASERSIST"/>
</dbReference>
<dbReference type="PANTHER" id="PTHR33463:SF222">
    <property type="entry name" value="NB-ARC-RELATED"/>
    <property type="match status" value="1"/>
</dbReference>
<dbReference type="GO" id="GO:0043531">
    <property type="term" value="F:ADP binding"/>
    <property type="evidence" value="ECO:0007669"/>
    <property type="project" value="InterPro"/>
</dbReference>
<evidence type="ECO:0000256" key="5">
    <source>
        <dbReference type="ARBA" id="ARBA00022840"/>
    </source>
</evidence>
<organism evidence="8 9">
    <name type="scientific">Mikania micrantha</name>
    <name type="common">bitter vine</name>
    <dbReference type="NCBI Taxonomy" id="192012"/>
    <lineage>
        <taxon>Eukaryota</taxon>
        <taxon>Viridiplantae</taxon>
        <taxon>Streptophyta</taxon>
        <taxon>Embryophyta</taxon>
        <taxon>Tracheophyta</taxon>
        <taxon>Spermatophyta</taxon>
        <taxon>Magnoliopsida</taxon>
        <taxon>eudicotyledons</taxon>
        <taxon>Gunneridae</taxon>
        <taxon>Pentapetalae</taxon>
        <taxon>asterids</taxon>
        <taxon>campanulids</taxon>
        <taxon>Asterales</taxon>
        <taxon>Asteraceae</taxon>
        <taxon>Asteroideae</taxon>
        <taxon>Heliantheae alliance</taxon>
        <taxon>Eupatorieae</taxon>
        <taxon>Mikania</taxon>
    </lineage>
</organism>
<dbReference type="PANTHER" id="PTHR33463">
    <property type="entry name" value="NB-ARC DOMAIN-CONTAINING PROTEIN-RELATED"/>
    <property type="match status" value="1"/>
</dbReference>
<dbReference type="EMBL" id="SZYD01000001">
    <property type="protein sequence ID" value="KAD7476988.1"/>
    <property type="molecule type" value="Genomic_DNA"/>
</dbReference>
<evidence type="ECO:0000313" key="9">
    <source>
        <dbReference type="Proteomes" id="UP000326396"/>
    </source>
</evidence>
<dbReference type="InterPro" id="IPR050905">
    <property type="entry name" value="Plant_NBS-LRR"/>
</dbReference>
<dbReference type="SUPFAM" id="SSF52540">
    <property type="entry name" value="P-loop containing nucleoside triphosphate hydrolases"/>
    <property type="match status" value="1"/>
</dbReference>
<gene>
    <name evidence="8" type="ORF">E3N88_00124</name>
</gene>
<keyword evidence="5" id="KW-0547">Nucleotide-binding</keyword>
<keyword evidence="4" id="KW-0611">Plant defense</keyword>
<dbReference type="OrthoDB" id="3794806at2759"/>
<dbReference type="Gene3D" id="1.10.8.430">
    <property type="entry name" value="Helical domain of apoptotic protease-activating factors"/>
    <property type="match status" value="1"/>
</dbReference>
<evidence type="ECO:0000256" key="1">
    <source>
        <dbReference type="ARBA" id="ARBA00008894"/>
    </source>
</evidence>
<feature type="domain" description="Disease resistance protein At4g27190-like leucine-rich repeats" evidence="7">
    <location>
        <begin position="1124"/>
        <end position="1229"/>
    </location>
</feature>
<evidence type="ECO:0000259" key="7">
    <source>
        <dbReference type="Pfam" id="PF23247"/>
    </source>
</evidence>
<dbReference type="Pfam" id="PF00931">
    <property type="entry name" value="NB-ARC"/>
    <property type="match status" value="1"/>
</dbReference>
<reference evidence="8 9" key="1">
    <citation type="submission" date="2019-05" db="EMBL/GenBank/DDBJ databases">
        <title>Mikania micrantha, genome provides insights into the molecular mechanism of rapid growth.</title>
        <authorList>
            <person name="Liu B."/>
        </authorList>
    </citation>
    <scope>NUCLEOTIDE SEQUENCE [LARGE SCALE GENOMIC DNA]</scope>
    <source>
        <strain evidence="8">NLD-2019</strain>
        <tissue evidence="8">Leaf</tissue>
    </source>
</reference>
<dbReference type="Gene3D" id="3.40.50.300">
    <property type="entry name" value="P-loop containing nucleotide triphosphate hydrolases"/>
    <property type="match status" value="1"/>
</dbReference>
<dbReference type="Gene3D" id="3.80.10.10">
    <property type="entry name" value="Ribonuclease Inhibitor"/>
    <property type="match status" value="2"/>
</dbReference>
<dbReference type="SUPFAM" id="SSF52058">
    <property type="entry name" value="L domain-like"/>
    <property type="match status" value="1"/>
</dbReference>
<dbReference type="InterPro" id="IPR027417">
    <property type="entry name" value="P-loop_NTPase"/>
</dbReference>
<comment type="caution">
    <text evidence="8">The sequence shown here is derived from an EMBL/GenBank/DDBJ whole genome shotgun (WGS) entry which is preliminary data.</text>
</comment>